<keyword evidence="4" id="KW-1185">Reference proteome</keyword>
<gene>
    <name evidence="3" type="ORF">PSON_ATCC_30995.1.T0580128</name>
</gene>
<name>A0A8S1NFP3_9CILI</name>
<evidence type="ECO:0000256" key="1">
    <source>
        <dbReference type="SAM" id="MobiDB-lite"/>
    </source>
</evidence>
<dbReference type="Proteomes" id="UP000692954">
    <property type="component" value="Unassembled WGS sequence"/>
</dbReference>
<feature type="region of interest" description="Disordered" evidence="1">
    <location>
        <begin position="34"/>
        <end position="55"/>
    </location>
</feature>
<sequence length="55" mass="6678">MEQSSFIISDLLTHYTILLIYFKDSTKRRIKKDNKTLNKKLNQQNLRSKFYPNNQ</sequence>
<keyword evidence="2" id="KW-0812">Transmembrane</keyword>
<dbReference type="EMBL" id="CAJJDN010000058">
    <property type="protein sequence ID" value="CAD8091927.1"/>
    <property type="molecule type" value="Genomic_DNA"/>
</dbReference>
<evidence type="ECO:0000313" key="3">
    <source>
        <dbReference type="EMBL" id="CAD8091927.1"/>
    </source>
</evidence>
<keyword evidence="2" id="KW-1133">Transmembrane helix</keyword>
<proteinExistence type="predicted"/>
<keyword evidence="2" id="KW-0472">Membrane</keyword>
<comment type="caution">
    <text evidence="3">The sequence shown here is derived from an EMBL/GenBank/DDBJ whole genome shotgun (WGS) entry which is preliminary data.</text>
</comment>
<protein>
    <submittedName>
        <fullName evidence="3">Uncharacterized protein</fullName>
    </submittedName>
</protein>
<evidence type="ECO:0000256" key="2">
    <source>
        <dbReference type="SAM" id="Phobius"/>
    </source>
</evidence>
<evidence type="ECO:0000313" key="4">
    <source>
        <dbReference type="Proteomes" id="UP000692954"/>
    </source>
</evidence>
<feature type="transmembrane region" description="Helical" evidence="2">
    <location>
        <begin position="6"/>
        <end position="22"/>
    </location>
</feature>
<reference evidence="3" key="1">
    <citation type="submission" date="2021-01" db="EMBL/GenBank/DDBJ databases">
        <authorList>
            <consortium name="Genoscope - CEA"/>
            <person name="William W."/>
        </authorList>
    </citation>
    <scope>NUCLEOTIDE SEQUENCE</scope>
</reference>
<dbReference type="AlphaFoldDB" id="A0A8S1NFP3"/>
<accession>A0A8S1NFP3</accession>
<organism evidence="3 4">
    <name type="scientific">Paramecium sonneborni</name>
    <dbReference type="NCBI Taxonomy" id="65129"/>
    <lineage>
        <taxon>Eukaryota</taxon>
        <taxon>Sar</taxon>
        <taxon>Alveolata</taxon>
        <taxon>Ciliophora</taxon>
        <taxon>Intramacronucleata</taxon>
        <taxon>Oligohymenophorea</taxon>
        <taxon>Peniculida</taxon>
        <taxon>Parameciidae</taxon>
        <taxon>Paramecium</taxon>
    </lineage>
</organism>